<dbReference type="HOGENOM" id="CLU_116766_0_0_7"/>
<dbReference type="AlphaFoldDB" id="M1WNQ3"/>
<dbReference type="Gene3D" id="1.10.3210.10">
    <property type="entry name" value="Hypothetical protein af1432"/>
    <property type="match status" value="1"/>
</dbReference>
<dbReference type="RefSeq" id="WP_015416547.1">
    <property type="nucleotide sequence ID" value="NC_020409.1"/>
</dbReference>
<dbReference type="STRING" id="1322246.BN4_20443"/>
<reference evidence="2 3" key="1">
    <citation type="journal article" date="2013" name="PLoS ONE">
        <title>The first genomic and proteomic characterization of a deep-sea sulfate reducer: insights into the piezophilic lifestyle of Desulfovibrio piezophilus.</title>
        <authorList>
            <person name="Pradel N."/>
            <person name="Ji B."/>
            <person name="Gimenez G."/>
            <person name="Talla E."/>
            <person name="Lenoble P."/>
            <person name="Garel M."/>
            <person name="Tamburini C."/>
            <person name="Fourquet P."/>
            <person name="Lebrun R."/>
            <person name="Bertin P."/>
            <person name="Denis Y."/>
            <person name="Pophillat M."/>
            <person name="Barbe V."/>
            <person name="Ollivier B."/>
            <person name="Dolla A."/>
        </authorList>
    </citation>
    <scope>NUCLEOTIDE SEQUENCE [LARGE SCALE GENOMIC DNA]</scope>
    <source>
        <strain evidence="3">DSM 10523 / SB164P1</strain>
    </source>
</reference>
<sequence>MTLPERRQLAPYAMSTNETPEIVEEQHLSTLPPPPPVVIDKALSVPNESQCREYWTHYSMFDNVAEHSLEVARVATFVARRASALGMNIDVPTVRASALMHDIAKSYSILHGGNHSQLGGSWTMEMTRNPAIASGVSHHVYWPFDMDMAKYFIPLTVIYADKRVRHNSIVTIESRFKDLVERYGVNDYIRKRIEITRAQAVELESLLGETIEVDLNACDFDSGRLV</sequence>
<dbReference type="InterPro" id="IPR006675">
    <property type="entry name" value="HDIG_dom"/>
</dbReference>
<gene>
    <name evidence="2" type="ordered locus">BN4_20443</name>
</gene>
<dbReference type="Pfam" id="PF01966">
    <property type="entry name" value="HD"/>
    <property type="match status" value="1"/>
</dbReference>
<dbReference type="EMBL" id="FO203427">
    <property type="protein sequence ID" value="CCH50505.1"/>
    <property type="molecule type" value="Genomic_DNA"/>
</dbReference>
<proteinExistence type="predicted"/>
<organism evidence="2 3">
    <name type="scientific">Pseudodesulfovibrio piezophilus (strain DSM 21447 / JCM 15486 / C1TLV30)</name>
    <name type="common">Desulfovibrio piezophilus</name>
    <dbReference type="NCBI Taxonomy" id="1322246"/>
    <lineage>
        <taxon>Bacteria</taxon>
        <taxon>Pseudomonadati</taxon>
        <taxon>Thermodesulfobacteriota</taxon>
        <taxon>Desulfovibrionia</taxon>
        <taxon>Desulfovibrionales</taxon>
        <taxon>Desulfovibrionaceae</taxon>
    </lineage>
</organism>
<evidence type="ECO:0000313" key="3">
    <source>
        <dbReference type="Proteomes" id="UP000011724"/>
    </source>
</evidence>
<dbReference type="Proteomes" id="UP000011724">
    <property type="component" value="Chromosome"/>
</dbReference>
<dbReference type="NCBIfam" id="TIGR00277">
    <property type="entry name" value="HDIG"/>
    <property type="match status" value="1"/>
</dbReference>
<name>M1WNQ3_PSEP2</name>
<evidence type="ECO:0000259" key="1">
    <source>
        <dbReference type="Pfam" id="PF01966"/>
    </source>
</evidence>
<dbReference type="CDD" id="cd00077">
    <property type="entry name" value="HDc"/>
    <property type="match status" value="1"/>
</dbReference>
<keyword evidence="3" id="KW-1185">Reference proteome</keyword>
<dbReference type="eggNOG" id="COG1418">
    <property type="taxonomic scope" value="Bacteria"/>
</dbReference>
<keyword evidence="2" id="KW-0378">Hydrolase</keyword>
<dbReference type="GO" id="GO:0016787">
    <property type="term" value="F:hydrolase activity"/>
    <property type="evidence" value="ECO:0007669"/>
    <property type="project" value="UniProtKB-KW"/>
</dbReference>
<reference evidence="3" key="2">
    <citation type="journal article" date="2013" name="Stand. Genomic Sci.">
        <title>Complete genome sequence of Desulfocapsa sulfexigens, a marine deltaproteobacterium specialized in disproportionating inorganic sulfur compounds.</title>
        <authorList>
            <person name="Finster K.W."/>
            <person name="Kjeldsen K.U."/>
            <person name="Kube M."/>
            <person name="Reinhardt R."/>
            <person name="Mussmann M."/>
            <person name="Amann R."/>
            <person name="Schreiber L."/>
        </authorList>
    </citation>
    <scope>NUCLEOTIDE SEQUENCE [LARGE SCALE GENOMIC DNA]</scope>
    <source>
        <strain evidence="3">DSM 10523 / SB164P1</strain>
    </source>
</reference>
<protein>
    <submittedName>
        <fullName evidence="2">Metal dependent phophohydrolase</fullName>
    </submittedName>
</protein>
<accession>M1WNQ3</accession>
<dbReference type="InterPro" id="IPR006674">
    <property type="entry name" value="HD_domain"/>
</dbReference>
<dbReference type="BioCyc" id="DPIE1322246:BN4_RS16450-MONOMER"/>
<dbReference type="KEGG" id="dpi:BN4_20443"/>
<feature type="domain" description="HD" evidence="1">
    <location>
        <begin position="64"/>
        <end position="136"/>
    </location>
</feature>
<evidence type="ECO:0000313" key="2">
    <source>
        <dbReference type="EMBL" id="CCH50505.1"/>
    </source>
</evidence>
<dbReference type="PATRIC" id="fig|879567.3.peg.3546"/>
<dbReference type="SUPFAM" id="SSF109604">
    <property type="entry name" value="HD-domain/PDEase-like"/>
    <property type="match status" value="1"/>
</dbReference>
<dbReference type="InterPro" id="IPR003607">
    <property type="entry name" value="HD/PDEase_dom"/>
</dbReference>